<accession>A0A9N9FLK1</accession>
<keyword evidence="2" id="KW-1185">Reference proteome</keyword>
<evidence type="ECO:0000313" key="1">
    <source>
        <dbReference type="EMBL" id="CAG8541478.1"/>
    </source>
</evidence>
<sequence length="66" mass="7666">MKGQGIVHFFAEAENKTKQLKKWFGKEFVQTISITKSNLHNSNLEKLVKYIDSIKKSNNEEEPNRA</sequence>
<dbReference type="OrthoDB" id="10587124at2759"/>
<proteinExistence type="predicted"/>
<evidence type="ECO:0000313" key="2">
    <source>
        <dbReference type="Proteomes" id="UP000789405"/>
    </source>
</evidence>
<gene>
    <name evidence="1" type="ORF">DERYTH_LOCUS4824</name>
</gene>
<organism evidence="1 2">
    <name type="scientific">Dentiscutata erythropus</name>
    <dbReference type="NCBI Taxonomy" id="1348616"/>
    <lineage>
        <taxon>Eukaryota</taxon>
        <taxon>Fungi</taxon>
        <taxon>Fungi incertae sedis</taxon>
        <taxon>Mucoromycota</taxon>
        <taxon>Glomeromycotina</taxon>
        <taxon>Glomeromycetes</taxon>
        <taxon>Diversisporales</taxon>
        <taxon>Gigasporaceae</taxon>
        <taxon>Dentiscutata</taxon>
    </lineage>
</organism>
<dbReference type="EMBL" id="CAJVPY010001911">
    <property type="protein sequence ID" value="CAG8541478.1"/>
    <property type="molecule type" value="Genomic_DNA"/>
</dbReference>
<dbReference type="Proteomes" id="UP000789405">
    <property type="component" value="Unassembled WGS sequence"/>
</dbReference>
<dbReference type="AlphaFoldDB" id="A0A9N9FLK1"/>
<protein>
    <submittedName>
        <fullName evidence="1">28324_t:CDS:1</fullName>
    </submittedName>
</protein>
<reference evidence="1" key="1">
    <citation type="submission" date="2021-06" db="EMBL/GenBank/DDBJ databases">
        <authorList>
            <person name="Kallberg Y."/>
            <person name="Tangrot J."/>
            <person name="Rosling A."/>
        </authorList>
    </citation>
    <scope>NUCLEOTIDE SEQUENCE</scope>
    <source>
        <strain evidence="1">MA453B</strain>
    </source>
</reference>
<comment type="caution">
    <text evidence="1">The sequence shown here is derived from an EMBL/GenBank/DDBJ whole genome shotgun (WGS) entry which is preliminary data.</text>
</comment>
<name>A0A9N9FLK1_9GLOM</name>